<evidence type="ECO:0000256" key="5">
    <source>
        <dbReference type="ARBA" id="ARBA00022618"/>
    </source>
</evidence>
<organism evidence="14 15">
    <name type="scientific">Candidatus Nealsonbacteria bacterium RIFCSPHIGHO2_01_FULL_43_31</name>
    <dbReference type="NCBI Taxonomy" id="1801665"/>
    <lineage>
        <taxon>Bacteria</taxon>
        <taxon>Candidatus Nealsoniibacteriota</taxon>
    </lineage>
</organism>
<keyword evidence="9 10" id="KW-0131">Cell cycle</keyword>
<sequence length="302" mass="33233">MSASLKRIIKSGWLGFRRNSGLSLATVFIMVMAISLVTSLFLLQKTSNYLVSSLSEKVDMAVYFGEEPTTDEIDIIQKELKGLPEIKSLQYISKEEALAKFIARHQGEQVIMESLQEVGGNPLLASLNIKAFEATQYANISSFLDSASFKNLISKVDYSEKKPAIDKMFSLTSTISNTGIVLSIILAVVAILIAFNTVRIAIYNSRDEIETMRLVGASNWFIRGPFLVQGMIGGLLAVLITFFAFGIALWFLSPKIDLVIPGLHLSSYFFGSFFMVIVLQLAAGLGLGACASWLAIRKYLKV</sequence>
<dbReference type="PANTHER" id="PTHR47755">
    <property type="entry name" value="CELL DIVISION PROTEIN FTSX"/>
    <property type="match status" value="1"/>
</dbReference>
<keyword evidence="7 11" id="KW-1133">Transmembrane helix</keyword>
<dbReference type="InterPro" id="IPR003838">
    <property type="entry name" value="ABC3_permease_C"/>
</dbReference>
<keyword evidence="4 10" id="KW-1003">Cell membrane</keyword>
<comment type="similarity">
    <text evidence="2 10">Belongs to the ABC-4 integral membrane protein family. FtsX subfamily.</text>
</comment>
<dbReference type="Pfam" id="PF18075">
    <property type="entry name" value="FtsX_ECD"/>
    <property type="match status" value="1"/>
</dbReference>
<keyword evidence="6 11" id="KW-0812">Transmembrane</keyword>
<feature type="transmembrane region" description="Helical" evidence="11">
    <location>
        <begin position="21"/>
        <end position="43"/>
    </location>
</feature>
<reference evidence="14 15" key="1">
    <citation type="journal article" date="2016" name="Nat. Commun.">
        <title>Thousands of microbial genomes shed light on interconnected biogeochemical processes in an aquifer system.</title>
        <authorList>
            <person name="Anantharaman K."/>
            <person name="Brown C.T."/>
            <person name="Hug L.A."/>
            <person name="Sharon I."/>
            <person name="Castelle C.J."/>
            <person name="Probst A.J."/>
            <person name="Thomas B.C."/>
            <person name="Singh A."/>
            <person name="Wilkins M.J."/>
            <person name="Karaoz U."/>
            <person name="Brodie E.L."/>
            <person name="Williams K.H."/>
            <person name="Hubbard S.S."/>
            <person name="Banfield J.F."/>
        </authorList>
    </citation>
    <scope>NUCLEOTIDE SEQUENCE [LARGE SCALE GENOMIC DNA]</scope>
</reference>
<protein>
    <recommendedName>
        <fullName evidence="3 10">Cell division protein FtsX</fullName>
    </recommendedName>
</protein>
<dbReference type="InterPro" id="IPR040690">
    <property type="entry name" value="FtsX_ECD"/>
</dbReference>
<gene>
    <name evidence="14" type="ORF">A2654_00495</name>
</gene>
<feature type="transmembrane region" description="Helical" evidence="11">
    <location>
        <begin position="226"/>
        <end position="252"/>
    </location>
</feature>
<evidence type="ECO:0000259" key="12">
    <source>
        <dbReference type="Pfam" id="PF02687"/>
    </source>
</evidence>
<evidence type="ECO:0000256" key="4">
    <source>
        <dbReference type="ARBA" id="ARBA00022475"/>
    </source>
</evidence>
<dbReference type="Gene3D" id="3.30.70.3040">
    <property type="match status" value="1"/>
</dbReference>
<keyword evidence="5 10" id="KW-0132">Cell division</keyword>
<evidence type="ECO:0000313" key="15">
    <source>
        <dbReference type="Proteomes" id="UP000178721"/>
    </source>
</evidence>
<evidence type="ECO:0000256" key="8">
    <source>
        <dbReference type="ARBA" id="ARBA00023136"/>
    </source>
</evidence>
<dbReference type="AlphaFoldDB" id="A0A1G2E1U8"/>
<evidence type="ECO:0000313" key="14">
    <source>
        <dbReference type="EMBL" id="OGZ19803.1"/>
    </source>
</evidence>
<feature type="domain" description="ABC3 transporter permease C-terminal" evidence="12">
    <location>
        <begin position="180"/>
        <end position="301"/>
    </location>
</feature>
<feature type="domain" description="FtsX extracellular" evidence="13">
    <location>
        <begin position="58"/>
        <end position="144"/>
    </location>
</feature>
<comment type="subcellular location">
    <subcellularLocation>
        <location evidence="1">Cell membrane</location>
        <topology evidence="1">Multi-pass membrane protein</topology>
    </subcellularLocation>
</comment>
<evidence type="ECO:0000256" key="3">
    <source>
        <dbReference type="ARBA" id="ARBA00021907"/>
    </source>
</evidence>
<feature type="transmembrane region" description="Helical" evidence="11">
    <location>
        <begin position="180"/>
        <end position="205"/>
    </location>
</feature>
<evidence type="ECO:0000256" key="1">
    <source>
        <dbReference type="ARBA" id="ARBA00004651"/>
    </source>
</evidence>
<feature type="transmembrane region" description="Helical" evidence="11">
    <location>
        <begin position="272"/>
        <end position="296"/>
    </location>
</feature>
<comment type="caution">
    <text evidence="14">The sequence shown here is derived from an EMBL/GenBank/DDBJ whole genome shotgun (WGS) entry which is preliminary data.</text>
</comment>
<dbReference type="GO" id="GO:0005886">
    <property type="term" value="C:plasma membrane"/>
    <property type="evidence" value="ECO:0007669"/>
    <property type="project" value="UniProtKB-SubCell"/>
</dbReference>
<evidence type="ECO:0000256" key="11">
    <source>
        <dbReference type="SAM" id="Phobius"/>
    </source>
</evidence>
<keyword evidence="8 10" id="KW-0472">Membrane</keyword>
<dbReference type="Pfam" id="PF02687">
    <property type="entry name" value="FtsX"/>
    <property type="match status" value="1"/>
</dbReference>
<dbReference type="Proteomes" id="UP000178721">
    <property type="component" value="Unassembled WGS sequence"/>
</dbReference>
<evidence type="ECO:0000259" key="13">
    <source>
        <dbReference type="Pfam" id="PF18075"/>
    </source>
</evidence>
<dbReference type="PIRSF" id="PIRSF003097">
    <property type="entry name" value="FtsX"/>
    <property type="match status" value="1"/>
</dbReference>
<evidence type="ECO:0000256" key="9">
    <source>
        <dbReference type="ARBA" id="ARBA00023306"/>
    </source>
</evidence>
<evidence type="ECO:0000256" key="6">
    <source>
        <dbReference type="ARBA" id="ARBA00022692"/>
    </source>
</evidence>
<dbReference type="EMBL" id="MHMA01000035">
    <property type="protein sequence ID" value="OGZ19803.1"/>
    <property type="molecule type" value="Genomic_DNA"/>
</dbReference>
<accession>A0A1G2E1U8</accession>
<name>A0A1G2E1U8_9BACT</name>
<evidence type="ECO:0000256" key="2">
    <source>
        <dbReference type="ARBA" id="ARBA00007379"/>
    </source>
</evidence>
<proteinExistence type="inferred from homology"/>
<dbReference type="PANTHER" id="PTHR47755:SF1">
    <property type="entry name" value="CELL DIVISION PROTEIN FTSX"/>
    <property type="match status" value="1"/>
</dbReference>
<evidence type="ECO:0000256" key="7">
    <source>
        <dbReference type="ARBA" id="ARBA00022989"/>
    </source>
</evidence>
<dbReference type="InterPro" id="IPR004513">
    <property type="entry name" value="FtsX"/>
</dbReference>
<dbReference type="GO" id="GO:0051301">
    <property type="term" value="P:cell division"/>
    <property type="evidence" value="ECO:0007669"/>
    <property type="project" value="UniProtKB-KW"/>
</dbReference>
<evidence type="ECO:0000256" key="10">
    <source>
        <dbReference type="PIRNR" id="PIRNR003097"/>
    </source>
</evidence>